<keyword evidence="2" id="KW-1185">Reference proteome</keyword>
<dbReference type="EMBL" id="SLWM01000004">
    <property type="protein sequence ID" value="TCO25845.1"/>
    <property type="molecule type" value="Genomic_DNA"/>
</dbReference>
<dbReference type="Proteomes" id="UP000295818">
    <property type="component" value="Unassembled WGS sequence"/>
</dbReference>
<organism evidence="1 2">
    <name type="scientific">Kribbella orskensis</name>
    <dbReference type="NCBI Taxonomy" id="2512216"/>
    <lineage>
        <taxon>Bacteria</taxon>
        <taxon>Bacillati</taxon>
        <taxon>Actinomycetota</taxon>
        <taxon>Actinomycetes</taxon>
        <taxon>Propionibacteriales</taxon>
        <taxon>Kribbellaceae</taxon>
        <taxon>Kribbella</taxon>
    </lineage>
</organism>
<dbReference type="RefSeq" id="WP_242001020.1">
    <property type="nucleotide sequence ID" value="NZ_SLWM01000004.1"/>
</dbReference>
<evidence type="ECO:0000313" key="1">
    <source>
        <dbReference type="EMBL" id="TCO25845.1"/>
    </source>
</evidence>
<reference evidence="1 2" key="1">
    <citation type="journal article" date="2015" name="Stand. Genomic Sci.">
        <title>Genomic Encyclopedia of Bacterial and Archaeal Type Strains, Phase III: the genomes of soil and plant-associated and newly described type strains.</title>
        <authorList>
            <person name="Whitman W.B."/>
            <person name="Woyke T."/>
            <person name="Klenk H.P."/>
            <person name="Zhou Y."/>
            <person name="Lilburn T.G."/>
            <person name="Beck B.J."/>
            <person name="De Vos P."/>
            <person name="Vandamme P."/>
            <person name="Eisen J.A."/>
            <person name="Garrity G."/>
            <person name="Hugenholtz P."/>
            <person name="Kyrpides N.C."/>
        </authorList>
    </citation>
    <scope>NUCLEOTIDE SEQUENCE [LARGE SCALE GENOMIC DNA]</scope>
    <source>
        <strain evidence="1 2">VKM Ac-2538</strain>
    </source>
</reference>
<gene>
    <name evidence="1" type="ORF">EV644_104349</name>
</gene>
<protein>
    <submittedName>
        <fullName evidence="1">Uncharacterized protein</fullName>
    </submittedName>
</protein>
<comment type="caution">
    <text evidence="1">The sequence shown here is derived from an EMBL/GenBank/DDBJ whole genome shotgun (WGS) entry which is preliminary data.</text>
</comment>
<proteinExistence type="predicted"/>
<accession>A0ABY2BR91</accession>
<sequence>MPSCRLKRRFVRSAPLSAALDSWPDVRDYNNVNQQDQADCNAHGIDYQPCVIPVTCSRATAGTAT</sequence>
<name>A0ABY2BR91_9ACTN</name>
<evidence type="ECO:0000313" key="2">
    <source>
        <dbReference type="Proteomes" id="UP000295818"/>
    </source>
</evidence>